<evidence type="ECO:0000256" key="1">
    <source>
        <dbReference type="SAM" id="Phobius"/>
    </source>
</evidence>
<evidence type="ECO:0008006" key="4">
    <source>
        <dbReference type="Google" id="ProtNLM"/>
    </source>
</evidence>
<evidence type="ECO:0000313" key="2">
    <source>
        <dbReference type="EMBL" id="ODN30185.1"/>
    </source>
</evidence>
<gene>
    <name evidence="2" type="ORF">A4H02_06840</name>
</gene>
<feature type="transmembrane region" description="Helical" evidence="1">
    <location>
        <begin position="16"/>
        <end position="39"/>
    </location>
</feature>
<keyword evidence="1" id="KW-1133">Transmembrane helix</keyword>
<accession>A0A1E3G1R0</accession>
<dbReference type="STRING" id="1008305.A4H02_06840"/>
<keyword evidence="3" id="KW-1185">Reference proteome</keyword>
<dbReference type="EMBL" id="LWAF01000010">
    <property type="protein sequence ID" value="ODN30185.1"/>
    <property type="molecule type" value="Genomic_DNA"/>
</dbReference>
<name>A0A1E3G1R0_9BACT</name>
<dbReference type="GO" id="GO:0005975">
    <property type="term" value="P:carbohydrate metabolic process"/>
    <property type="evidence" value="ECO:0007669"/>
    <property type="project" value="InterPro"/>
</dbReference>
<protein>
    <recommendedName>
        <fullName evidence="4">D-glucuronyl C5-epimerase C-terminal domain-containing protein</fullName>
    </recommendedName>
</protein>
<dbReference type="AlphaFoldDB" id="A0A1E3G1R0"/>
<keyword evidence="1" id="KW-0472">Membrane</keyword>
<evidence type="ECO:0000313" key="3">
    <source>
        <dbReference type="Proteomes" id="UP000094570"/>
    </source>
</evidence>
<sequence length="733" mass="83070">MVINISKAERRDNVRFLTLFFVSFLFCVFVGLGFTIPLFNNTHLERLGEKFTLSGEEVKGYWVYAEERGGRYVPVTAVNEGDFCVDDVARVVLLYSEAFEHYRDTKYLELAKEASKFVLKMHAGDGEFFNFAYKDGTINRFGITSYKSTSWWTLRAFWGLSKLAQFWFDGELDETLKRTFSALRKSPPKYGDQLSLYLLGLTEYYKYSKRSDVKTEIHRVADELLKFRWTGFSKLRSFFSAYRDRFSWNGWGNHYLEALVEAYKITGDGNLLKVSVELAREQASIMIATGLIYHIGSFIKLHPELAYSLECLVVGMQKLYELTNDEIYAHLTALAGSWLFGGNRLGVRMYGPNGEGYDGLEFAHVNRNAGAESTICALRSVLYLEKLPRDFLELSLSAKIVGRSGLKVFEAESLDPGVSQISLVSGDYGGGLIVSVVGRSRFKLEKREIPAQRYYVLVSGEFNRTMVTVSSKNSLRKEVSGRGLFEVGVLDYEDFASVSFSDSCRFDQLILLPVKVGVSYRFKDHETTLYYDLESSELVVIDGLLFQDKEHVAGHEYTVSGKQTGDFFTLDLRALFNNDGFANPRKPGNFDNLGGVIGAYFPSDEVSEGIQVIHGIPFLITVEGFDNIRCDEQRLVFPVPLIAKRLYLLVAANHGDYVVKLNVSGVEFEVTVTDWCRPPFDLKFGYRYIASGERQYIECGLKVVEIPFEGEVLEIVLPREINVHVFGITLLVQ</sequence>
<organism evidence="2 3">
    <name type="scientific">Fervidobacterium thailandense</name>
    <dbReference type="NCBI Taxonomy" id="1008305"/>
    <lineage>
        <taxon>Bacteria</taxon>
        <taxon>Thermotogati</taxon>
        <taxon>Thermotogota</taxon>
        <taxon>Thermotogae</taxon>
        <taxon>Thermotogales</taxon>
        <taxon>Fervidobacteriaceae</taxon>
        <taxon>Fervidobacterium</taxon>
    </lineage>
</organism>
<reference evidence="3" key="1">
    <citation type="submission" date="2016-04" db="EMBL/GenBank/DDBJ databases">
        <title>The genome sequence project of a novel Fervidobacterium isolate from a hot spring in Thailand.</title>
        <authorList>
            <person name="Gonzalez J.M."/>
            <person name="Cuecas A."/>
            <person name="Kanoksilapatham W."/>
        </authorList>
    </citation>
    <scope>NUCLEOTIDE SEQUENCE [LARGE SCALE GENOMIC DNA]</scope>
    <source>
        <strain evidence="3">FC2004</strain>
    </source>
</reference>
<proteinExistence type="predicted"/>
<dbReference type="Proteomes" id="UP000094570">
    <property type="component" value="Unassembled WGS sequence"/>
</dbReference>
<dbReference type="InterPro" id="IPR008928">
    <property type="entry name" value="6-hairpin_glycosidase_sf"/>
</dbReference>
<dbReference type="SUPFAM" id="SSF48208">
    <property type="entry name" value="Six-hairpin glycosidases"/>
    <property type="match status" value="1"/>
</dbReference>
<keyword evidence="1" id="KW-0812">Transmembrane</keyword>
<comment type="caution">
    <text evidence="2">The sequence shown here is derived from an EMBL/GenBank/DDBJ whole genome shotgun (WGS) entry which is preliminary data.</text>
</comment>